<keyword evidence="4" id="KW-1185">Reference proteome</keyword>
<feature type="compositionally biased region" description="Basic and acidic residues" evidence="1">
    <location>
        <begin position="554"/>
        <end position="569"/>
    </location>
</feature>
<feature type="region of interest" description="Disordered" evidence="1">
    <location>
        <begin position="740"/>
        <end position="785"/>
    </location>
</feature>
<evidence type="ECO:0000313" key="3">
    <source>
        <dbReference type="EMBL" id="CAI6368542.1"/>
    </source>
</evidence>
<keyword evidence="2" id="KW-0732">Signal</keyword>
<dbReference type="EMBL" id="CARXXK010000005">
    <property type="protein sequence ID" value="CAI6368542.1"/>
    <property type="molecule type" value="Genomic_DNA"/>
</dbReference>
<feature type="compositionally biased region" description="Basic and acidic residues" evidence="1">
    <location>
        <begin position="335"/>
        <end position="357"/>
    </location>
</feature>
<feature type="region of interest" description="Disordered" evidence="1">
    <location>
        <begin position="506"/>
        <end position="530"/>
    </location>
</feature>
<proteinExistence type="predicted"/>
<dbReference type="AlphaFoldDB" id="A0AAV0XKK0"/>
<feature type="compositionally biased region" description="Basic and acidic residues" evidence="1">
    <location>
        <begin position="774"/>
        <end position="785"/>
    </location>
</feature>
<protein>
    <submittedName>
        <fullName evidence="3">Uncharacterized protein</fullName>
    </submittedName>
</protein>
<dbReference type="Proteomes" id="UP001160148">
    <property type="component" value="Unassembled WGS sequence"/>
</dbReference>
<feature type="region of interest" description="Disordered" evidence="1">
    <location>
        <begin position="603"/>
        <end position="649"/>
    </location>
</feature>
<reference evidence="3 4" key="1">
    <citation type="submission" date="2023-01" db="EMBL/GenBank/DDBJ databases">
        <authorList>
            <person name="Whitehead M."/>
        </authorList>
    </citation>
    <scope>NUCLEOTIDE SEQUENCE [LARGE SCALE GENOMIC DNA]</scope>
</reference>
<feature type="region of interest" description="Disordered" evidence="1">
    <location>
        <begin position="396"/>
        <end position="419"/>
    </location>
</feature>
<evidence type="ECO:0000256" key="2">
    <source>
        <dbReference type="SAM" id="SignalP"/>
    </source>
</evidence>
<feature type="chain" id="PRO_5043628542" evidence="2">
    <location>
        <begin position="37"/>
        <end position="914"/>
    </location>
</feature>
<gene>
    <name evidence="3" type="ORF">MEUPH1_LOCUS22884</name>
</gene>
<feature type="compositionally biased region" description="Basic and acidic residues" evidence="1">
    <location>
        <begin position="236"/>
        <end position="276"/>
    </location>
</feature>
<comment type="caution">
    <text evidence="3">The sequence shown here is derived from an EMBL/GenBank/DDBJ whole genome shotgun (WGS) entry which is preliminary data.</text>
</comment>
<feature type="compositionally biased region" description="Low complexity" evidence="1">
    <location>
        <begin position="687"/>
        <end position="699"/>
    </location>
</feature>
<evidence type="ECO:0000313" key="4">
    <source>
        <dbReference type="Proteomes" id="UP001160148"/>
    </source>
</evidence>
<organism evidence="3 4">
    <name type="scientific">Macrosiphum euphorbiae</name>
    <name type="common">potato aphid</name>
    <dbReference type="NCBI Taxonomy" id="13131"/>
    <lineage>
        <taxon>Eukaryota</taxon>
        <taxon>Metazoa</taxon>
        <taxon>Ecdysozoa</taxon>
        <taxon>Arthropoda</taxon>
        <taxon>Hexapoda</taxon>
        <taxon>Insecta</taxon>
        <taxon>Pterygota</taxon>
        <taxon>Neoptera</taxon>
        <taxon>Paraneoptera</taxon>
        <taxon>Hemiptera</taxon>
        <taxon>Sternorrhyncha</taxon>
        <taxon>Aphidomorpha</taxon>
        <taxon>Aphidoidea</taxon>
        <taxon>Aphididae</taxon>
        <taxon>Macrosiphini</taxon>
        <taxon>Macrosiphum</taxon>
    </lineage>
</organism>
<feature type="region of interest" description="Disordered" evidence="1">
    <location>
        <begin position="543"/>
        <end position="569"/>
    </location>
</feature>
<name>A0AAV0XKK0_9HEMI</name>
<feature type="region of interest" description="Disordered" evidence="1">
    <location>
        <begin position="335"/>
        <end position="377"/>
    </location>
</feature>
<feature type="compositionally biased region" description="Polar residues" evidence="1">
    <location>
        <begin position="396"/>
        <end position="412"/>
    </location>
</feature>
<feature type="compositionally biased region" description="Gly residues" evidence="1">
    <location>
        <begin position="607"/>
        <end position="616"/>
    </location>
</feature>
<feature type="region of interest" description="Disordered" evidence="1">
    <location>
        <begin position="236"/>
        <end position="295"/>
    </location>
</feature>
<feature type="region of interest" description="Disordered" evidence="1">
    <location>
        <begin position="662"/>
        <end position="699"/>
    </location>
</feature>
<sequence>MANTAAPTMCCCSRGPAAAAGLLFLLSLTLSHQASADVRHARHKRTVSDLMEGLMNAMYFHVDPMPLPSTVIARITHLSAPSKVYKYVPVQTLKLSKLRARQIAEPKLRLKYPKKISIATEDSSLTLLKNDLPWTLHPLPPPLPTSKTIKLEVDKSMPWALHPLPPPVKTKNYSDYYWPDSKTRPKYYYRSKPSKPSKPYRYITNNNYKYKNPKAHANFKPTSEYIKPAVNYKSVVDHDTKPDDYNSHDDHKPADYNSHVDHKPAGYNSHAEHKPVDYNSNNNKPDDNNYNHAGYPPDSFKYIDYKHTDYKHVDYKSPDYKSEYPKHVMEEEPHEINNDDDHYDHNDVYHYSHDDHSAQINDSPSPSSQPPPPSAEYVSHITIEPSIQIASFSETELQGDGTNRDSSSLSQGDTKHRSCQCTLNGHRHKRDTGNDDDDDDGVRLPWTTNRTTTVTNIDANVNRTAIRKPTDSNSAQSSRNAYFAPRIGHATDVQIIKSHDITEQSMINGPANGPSPVNDPGRAHGPGSANGVGYVLRVRNMNNDHPVARPPPAEADRGQAKKNDATTFRDESDKFKVDFGRDINAWDESKSAANKQGRYSLIKHDVGGGGGEGNSGFGDDYGNQPSRDRPDPRGRGYHAVTSKVENSDRGVSFSVQTPFSVSSFSSNVRHPEERQSRFRYTGHKSESSVSPSPAPLLSSFRSEYAEPPLDFEQFGLKSALGDDHPLSPDFSRDLFEDKQPESATIGRLSSRFPESFGADRRPSPGFSGRPVSHFSRDFGHDNDDRSRLKTSLKPFRYNAKHGPSQSVDDLFDIRPKGGRPSNEESVLEYFQPVIIDFDKSKQDDNDFKSFGGSSNNNYGGIDKSKYFGKTDTSIFAKFKKNQNSDQLRLPGRLHESNENLSRKMLLHPSTFDID</sequence>
<feature type="signal peptide" evidence="2">
    <location>
        <begin position="1"/>
        <end position="36"/>
    </location>
</feature>
<accession>A0AAV0XKK0</accession>
<evidence type="ECO:0000256" key="1">
    <source>
        <dbReference type="SAM" id="MobiDB-lite"/>
    </source>
</evidence>